<feature type="domain" description="HTH tetR-type" evidence="3">
    <location>
        <begin position="8"/>
        <end position="68"/>
    </location>
</feature>
<dbReference type="SUPFAM" id="SSF46689">
    <property type="entry name" value="Homeodomain-like"/>
    <property type="match status" value="1"/>
</dbReference>
<protein>
    <submittedName>
        <fullName evidence="4">TetR/AcrR family transcriptional regulator</fullName>
    </submittedName>
</protein>
<dbReference type="Proteomes" id="UP000284841">
    <property type="component" value="Unassembled WGS sequence"/>
</dbReference>
<gene>
    <name evidence="4" type="ORF">DW099_05155</name>
</gene>
<dbReference type="SUPFAM" id="SSF48498">
    <property type="entry name" value="Tetracyclin repressor-like, C-terminal domain"/>
    <property type="match status" value="1"/>
</dbReference>
<accession>A0A415E8E9</accession>
<proteinExistence type="predicted"/>
<organism evidence="4 5">
    <name type="scientific">Emergencia timonensis</name>
    <dbReference type="NCBI Taxonomy" id="1776384"/>
    <lineage>
        <taxon>Bacteria</taxon>
        <taxon>Bacillati</taxon>
        <taxon>Bacillota</taxon>
        <taxon>Clostridia</taxon>
        <taxon>Peptostreptococcales</taxon>
        <taxon>Anaerovoracaceae</taxon>
        <taxon>Emergencia</taxon>
    </lineage>
</organism>
<dbReference type="InterPro" id="IPR001647">
    <property type="entry name" value="HTH_TetR"/>
</dbReference>
<evidence type="ECO:0000313" key="5">
    <source>
        <dbReference type="Proteomes" id="UP000284841"/>
    </source>
</evidence>
<dbReference type="GO" id="GO:0006355">
    <property type="term" value="P:regulation of DNA-templated transcription"/>
    <property type="evidence" value="ECO:0007669"/>
    <property type="project" value="UniProtKB-ARBA"/>
</dbReference>
<comment type="caution">
    <text evidence="4">The sequence shown here is derived from an EMBL/GenBank/DDBJ whole genome shotgun (WGS) entry which is preliminary data.</text>
</comment>
<dbReference type="InterPro" id="IPR009057">
    <property type="entry name" value="Homeodomain-like_sf"/>
</dbReference>
<dbReference type="AlphaFoldDB" id="A0A415E8E9"/>
<dbReference type="Gene3D" id="1.10.10.60">
    <property type="entry name" value="Homeodomain-like"/>
    <property type="match status" value="1"/>
</dbReference>
<evidence type="ECO:0000313" key="4">
    <source>
        <dbReference type="EMBL" id="RHJ89950.1"/>
    </source>
</evidence>
<dbReference type="InterPro" id="IPR050109">
    <property type="entry name" value="HTH-type_TetR-like_transc_reg"/>
</dbReference>
<evidence type="ECO:0000259" key="3">
    <source>
        <dbReference type="PROSITE" id="PS50977"/>
    </source>
</evidence>
<dbReference type="PROSITE" id="PS01081">
    <property type="entry name" value="HTH_TETR_1"/>
    <property type="match status" value="1"/>
</dbReference>
<sequence>MKREEKNLQTRRRIMDSALNEFSKQGYGASSINTICSAQGISKGIIYHYFKTKDDLFLACVEECFCLLTEYLRSKMQDAESDTERQLEEYFAVRMSFFTEYPIYQRIFCEVMITPPTHLETKIQECKRNFDQLNIQILDKLLAPLSLRPPITKGEVIETFRQFQDFINIKYPVTEFEAHEQSCKRALNILLYGVIDRREQKS</sequence>
<evidence type="ECO:0000256" key="1">
    <source>
        <dbReference type="ARBA" id="ARBA00023125"/>
    </source>
</evidence>
<dbReference type="PRINTS" id="PR00455">
    <property type="entry name" value="HTHTETR"/>
</dbReference>
<dbReference type="RefSeq" id="WP_118334002.1">
    <property type="nucleotide sequence ID" value="NZ_AP025567.1"/>
</dbReference>
<dbReference type="OrthoDB" id="9785164at2"/>
<dbReference type="GO" id="GO:0003677">
    <property type="term" value="F:DNA binding"/>
    <property type="evidence" value="ECO:0007669"/>
    <property type="project" value="UniProtKB-UniRule"/>
</dbReference>
<name>A0A415E8E9_9FIRM</name>
<reference evidence="4 5" key="1">
    <citation type="submission" date="2018-08" db="EMBL/GenBank/DDBJ databases">
        <title>A genome reference for cultivated species of the human gut microbiota.</title>
        <authorList>
            <person name="Zou Y."/>
            <person name="Xue W."/>
            <person name="Luo G."/>
        </authorList>
    </citation>
    <scope>NUCLEOTIDE SEQUENCE [LARGE SCALE GENOMIC DNA]</scope>
    <source>
        <strain evidence="4 5">AM07-24</strain>
    </source>
</reference>
<feature type="DNA-binding region" description="H-T-H motif" evidence="2">
    <location>
        <begin position="31"/>
        <end position="50"/>
    </location>
</feature>
<dbReference type="EMBL" id="QRMS01000001">
    <property type="protein sequence ID" value="RHJ89950.1"/>
    <property type="molecule type" value="Genomic_DNA"/>
</dbReference>
<dbReference type="InterPro" id="IPR036271">
    <property type="entry name" value="Tet_transcr_reg_TetR-rel_C_sf"/>
</dbReference>
<keyword evidence="5" id="KW-1185">Reference proteome</keyword>
<dbReference type="Pfam" id="PF00440">
    <property type="entry name" value="TetR_N"/>
    <property type="match status" value="1"/>
</dbReference>
<keyword evidence="1 2" id="KW-0238">DNA-binding</keyword>
<dbReference type="PANTHER" id="PTHR30328:SF54">
    <property type="entry name" value="HTH-TYPE TRANSCRIPTIONAL REPRESSOR SCO4008"/>
    <property type="match status" value="1"/>
</dbReference>
<evidence type="ECO:0000256" key="2">
    <source>
        <dbReference type="PROSITE-ProRule" id="PRU00335"/>
    </source>
</evidence>
<dbReference type="InterPro" id="IPR023772">
    <property type="entry name" value="DNA-bd_HTH_TetR-type_CS"/>
</dbReference>
<dbReference type="Gene3D" id="1.10.357.10">
    <property type="entry name" value="Tetracycline Repressor, domain 2"/>
    <property type="match status" value="1"/>
</dbReference>
<dbReference type="PROSITE" id="PS50977">
    <property type="entry name" value="HTH_TETR_2"/>
    <property type="match status" value="1"/>
</dbReference>
<dbReference type="PANTHER" id="PTHR30328">
    <property type="entry name" value="TRANSCRIPTIONAL REPRESSOR"/>
    <property type="match status" value="1"/>
</dbReference>
<dbReference type="STRING" id="1776384.GCA_900086585_03320"/>